<accession>A0ABR9IV64</accession>
<gene>
    <name evidence="1" type="ORF">H4W29_004311</name>
</gene>
<keyword evidence="2" id="KW-1185">Reference proteome</keyword>
<evidence type="ECO:0000313" key="2">
    <source>
        <dbReference type="Proteomes" id="UP000620262"/>
    </source>
</evidence>
<evidence type="ECO:0000313" key="1">
    <source>
        <dbReference type="EMBL" id="MBE1507066.1"/>
    </source>
</evidence>
<reference evidence="1 2" key="1">
    <citation type="submission" date="2020-10" db="EMBL/GenBank/DDBJ databases">
        <title>Sequencing the genomes of 1000 actinobacteria strains.</title>
        <authorList>
            <person name="Klenk H.-P."/>
        </authorList>
    </citation>
    <scope>NUCLEOTIDE SEQUENCE [LARGE SCALE GENOMIC DNA]</scope>
    <source>
        <strain evidence="1 2">DSM 7307</strain>
    </source>
</reference>
<protein>
    <submittedName>
        <fullName evidence="1">Uncharacterized protein</fullName>
    </submittedName>
</protein>
<sequence>MKDENNMLPMVNSASEVRLKYIEDKIDALKMAETLLNSPEVTNEDLRSALKVLLEVVIAQLQESVRY</sequence>
<name>A0ABR9IV64_RHIVS</name>
<organism evidence="1 2">
    <name type="scientific">Rhizobium viscosum</name>
    <name type="common">Arthrobacter viscosus</name>
    <dbReference type="NCBI Taxonomy" id="1673"/>
    <lineage>
        <taxon>Bacteria</taxon>
        <taxon>Pseudomonadati</taxon>
        <taxon>Pseudomonadota</taxon>
        <taxon>Alphaproteobacteria</taxon>
        <taxon>Hyphomicrobiales</taxon>
        <taxon>Rhizobiaceae</taxon>
        <taxon>Rhizobium/Agrobacterium group</taxon>
        <taxon>Rhizobium</taxon>
    </lineage>
</organism>
<proteinExistence type="predicted"/>
<dbReference type="RefSeq" id="WP_192730860.1">
    <property type="nucleotide sequence ID" value="NZ_BAAAVL010000004.1"/>
</dbReference>
<dbReference type="Proteomes" id="UP000620262">
    <property type="component" value="Unassembled WGS sequence"/>
</dbReference>
<comment type="caution">
    <text evidence="1">The sequence shown here is derived from an EMBL/GenBank/DDBJ whole genome shotgun (WGS) entry which is preliminary data.</text>
</comment>
<dbReference type="EMBL" id="JADBEC010000002">
    <property type="protein sequence ID" value="MBE1507066.1"/>
    <property type="molecule type" value="Genomic_DNA"/>
</dbReference>